<gene>
    <name evidence="1" type="ORF">JBKA6_0838</name>
</gene>
<dbReference type="EMBL" id="AP014564">
    <property type="protein sequence ID" value="BAV94851.1"/>
    <property type="molecule type" value="Genomic_DNA"/>
</dbReference>
<evidence type="ECO:0000313" key="2">
    <source>
        <dbReference type="Proteomes" id="UP000243197"/>
    </source>
</evidence>
<keyword evidence="2" id="KW-1185">Reference proteome</keyword>
<dbReference type="InterPro" id="IPR018914">
    <property type="entry name" value="DUF2480"/>
</dbReference>
<dbReference type="OrthoDB" id="9803040at2"/>
<evidence type="ECO:0008006" key="3">
    <source>
        <dbReference type="Google" id="ProtNLM"/>
    </source>
</evidence>
<dbReference type="Pfam" id="PF10652">
    <property type="entry name" value="DUF2480"/>
    <property type="match status" value="1"/>
</dbReference>
<organism evidence="1 2">
    <name type="scientific">Ichthyobacterium seriolicida</name>
    <dbReference type="NCBI Taxonomy" id="242600"/>
    <lineage>
        <taxon>Bacteria</taxon>
        <taxon>Pseudomonadati</taxon>
        <taxon>Bacteroidota</taxon>
        <taxon>Flavobacteriia</taxon>
        <taxon>Flavobacteriales</taxon>
        <taxon>Ichthyobacteriaceae</taxon>
        <taxon>Ichthyobacterium</taxon>
    </lineage>
</organism>
<dbReference type="AlphaFoldDB" id="A0A1J1EA93"/>
<reference evidence="1 2" key="1">
    <citation type="submission" date="2014-03" db="EMBL/GenBank/DDBJ databases">
        <title>complete genome sequence of Flavobacteriaceae bacterium JBKA-6.</title>
        <authorList>
            <person name="Takano T."/>
            <person name="Nakamura Y."/>
            <person name="Takuma S."/>
            <person name="Yasuike M."/>
            <person name="Matsuyama T."/>
            <person name="Sakai T."/>
            <person name="Fujiwara A."/>
            <person name="Kimoto K."/>
            <person name="Fukuda Y."/>
            <person name="Kondo H."/>
            <person name="Hirono I."/>
            <person name="Nakayasu C."/>
        </authorList>
    </citation>
    <scope>NUCLEOTIDE SEQUENCE [LARGE SCALE GENOMIC DNA]</scope>
    <source>
        <strain evidence="1 2">JBKA-6</strain>
    </source>
</reference>
<dbReference type="KEGG" id="ise:JBKA6_0838"/>
<sequence>MINKVSNIKTLTIDLGDFYPKGERVTLDIKCFLQEEILLKEKLFRIELEKYNWEIFKNKYVAIHCSSDTILPSWTMMLICAKLSPMALKVVKGDLVDLENVIYQNIIDNIDLNPFKNKRVIINRCSKVMIPENAYLHLVQKLRTVTTKIMYGEICSAVPLY</sequence>
<dbReference type="Proteomes" id="UP000243197">
    <property type="component" value="Chromosome"/>
</dbReference>
<protein>
    <recommendedName>
        <fullName evidence="3">DUF2480 family protein</fullName>
    </recommendedName>
</protein>
<dbReference type="RefSeq" id="WP_096686171.1">
    <property type="nucleotide sequence ID" value="NZ_AP014564.1"/>
</dbReference>
<proteinExistence type="predicted"/>
<evidence type="ECO:0000313" key="1">
    <source>
        <dbReference type="EMBL" id="BAV94851.1"/>
    </source>
</evidence>
<name>A0A1J1EA93_9FLAO</name>
<accession>A0A1J1EA93</accession>